<organism evidence="1 2">
    <name type="scientific">Methylosinus trichosporium (strain ATCC 35070 / NCIMB 11131 / UNIQEM 75 / OB3b)</name>
    <dbReference type="NCBI Taxonomy" id="595536"/>
    <lineage>
        <taxon>Bacteria</taxon>
        <taxon>Pseudomonadati</taxon>
        <taxon>Pseudomonadota</taxon>
        <taxon>Alphaproteobacteria</taxon>
        <taxon>Hyphomicrobiales</taxon>
        <taxon>Methylocystaceae</taxon>
        <taxon>Methylosinus</taxon>
    </lineage>
</organism>
<evidence type="ECO:0000313" key="1">
    <source>
        <dbReference type="EMBL" id="ATQ67922.1"/>
    </source>
</evidence>
<proteinExistence type="predicted"/>
<dbReference type="RefSeq" id="WP_004448338.1">
    <property type="nucleotide sequence ID" value="NZ_ADVE02000001.1"/>
</dbReference>
<dbReference type="Proteomes" id="UP000230709">
    <property type="component" value="Chromosome"/>
</dbReference>
<dbReference type="STRING" id="595536.GCA_000178815_03452"/>
<name>A0A2D2CYU7_METT3</name>
<dbReference type="EMBL" id="CP023737">
    <property type="protein sequence ID" value="ATQ67922.1"/>
    <property type="molecule type" value="Genomic_DNA"/>
</dbReference>
<evidence type="ECO:0000313" key="2">
    <source>
        <dbReference type="Proteomes" id="UP000230709"/>
    </source>
</evidence>
<reference evidence="2" key="1">
    <citation type="submission" date="2017-10" db="EMBL/GenBank/DDBJ databases">
        <title>Completed PacBio SMRT sequence of Methylosinus trichosporium OB3b reveals presence of a third large plasmid.</title>
        <authorList>
            <person name="Charles T.C."/>
            <person name="Lynch M.D.J."/>
            <person name="Heil J.R."/>
            <person name="Cheng J."/>
        </authorList>
    </citation>
    <scope>NUCLEOTIDE SEQUENCE [LARGE SCALE GENOMIC DNA]</scope>
    <source>
        <strain evidence="2">OB3b</strain>
    </source>
</reference>
<keyword evidence="2" id="KW-1185">Reference proteome</keyword>
<gene>
    <name evidence="1" type="ORF">CQW49_08500</name>
</gene>
<protein>
    <submittedName>
        <fullName evidence="1">Uncharacterized protein</fullName>
    </submittedName>
</protein>
<dbReference type="KEGG" id="mtw:CQW49_08500"/>
<accession>A0A2D2CYU7</accession>
<sequence length="223" mass="24107">MQTEIHDGADALVDASPCPKSAEEQRAALADLVERGEIATRTRANAAETFSRIMQIPHENRDLVLARQFGEHIGAETLRLRAALASNPAVEIVREIIEEIWRETYDEAERTFDQDPIAIAVALDANAAAWRTLESLISEHAQDAHDEMRAVERIEKARGVDGPACVAFVRGRALGRMLGTIRATFDPSGPIAFDALEEAVTSSFNEHISALESLAAAAPAGAA</sequence>
<dbReference type="AlphaFoldDB" id="A0A2D2CYU7"/>